<gene>
    <name evidence="3" type="ORF">FGF68_07475</name>
</gene>
<dbReference type="EMBL" id="VDCI01000006">
    <property type="protein sequence ID" value="TNJ36310.1"/>
    <property type="molecule type" value="Genomic_DNA"/>
</dbReference>
<dbReference type="PANTHER" id="PTHR42915">
    <property type="entry name" value="HYPOTHETICAL 460 KDA PROTEIN IN FEUA-SIGW INTERGENIC REGION [PRECURSOR]"/>
    <property type="match status" value="1"/>
</dbReference>
<dbReference type="Pfam" id="PF20732">
    <property type="entry name" value="NamZ_C"/>
    <property type="match status" value="1"/>
</dbReference>
<dbReference type="Gene3D" id="3.40.50.12170">
    <property type="entry name" value="Uncharacterised protein PF07075, DUF1343"/>
    <property type="match status" value="1"/>
</dbReference>
<evidence type="ECO:0000313" key="4">
    <source>
        <dbReference type="Proteomes" id="UP000309544"/>
    </source>
</evidence>
<feature type="domain" description="Peptidoglycan beta-N-acetylmuramidase NamZ C-terminal" evidence="2">
    <location>
        <begin position="227"/>
        <end position="387"/>
    </location>
</feature>
<comment type="caution">
    <text evidence="3">The sequence shown here is derived from an EMBL/GenBank/DDBJ whole genome shotgun (WGS) entry which is preliminary data.</text>
</comment>
<dbReference type="Gene3D" id="3.90.1150.140">
    <property type="match status" value="1"/>
</dbReference>
<evidence type="ECO:0000313" key="3">
    <source>
        <dbReference type="EMBL" id="TNJ36310.1"/>
    </source>
</evidence>
<dbReference type="GO" id="GO:0033922">
    <property type="term" value="F:peptidoglycan beta-N-acetylmuramidase activity"/>
    <property type="evidence" value="ECO:0007669"/>
    <property type="project" value="InterPro"/>
</dbReference>
<feature type="domain" description="Peptidoglycan beta-N-acetylmuramidase NamZ N-terminal" evidence="1">
    <location>
        <begin position="23"/>
        <end position="223"/>
    </location>
</feature>
<keyword evidence="4" id="KW-1185">Reference proteome</keyword>
<organism evidence="3 4">
    <name type="scientific">Prosthecochloris vibrioformis</name>
    <name type="common">Chlorobium vibrioforme</name>
    <dbReference type="NCBI Taxonomy" id="1098"/>
    <lineage>
        <taxon>Bacteria</taxon>
        <taxon>Pseudomonadati</taxon>
        <taxon>Chlorobiota</taxon>
        <taxon>Chlorobiia</taxon>
        <taxon>Chlorobiales</taxon>
        <taxon>Chlorobiaceae</taxon>
        <taxon>Prosthecochloris</taxon>
    </lineage>
</organism>
<name>A0A5C4RYV3_PROVB</name>
<reference evidence="3 4" key="1">
    <citation type="submission" date="2019-05" db="EMBL/GenBank/DDBJ databases">
        <title>Draft Whole-Genome sequence of the green sulfur bacterium Prosthecochloris vibrioformis DSM 260.</title>
        <authorList>
            <person name="Meyer T.E."/>
            <person name="Kyndt J.A."/>
        </authorList>
    </citation>
    <scope>NUCLEOTIDE SEQUENCE [LARGE SCALE GENOMIC DNA]</scope>
    <source>
        <strain evidence="3 4">DSM 260</strain>
    </source>
</reference>
<evidence type="ECO:0000259" key="1">
    <source>
        <dbReference type="Pfam" id="PF07075"/>
    </source>
</evidence>
<dbReference type="Pfam" id="PF07075">
    <property type="entry name" value="NamZ_N"/>
    <property type="match status" value="1"/>
</dbReference>
<dbReference type="Proteomes" id="UP000309544">
    <property type="component" value="Unassembled WGS sequence"/>
</dbReference>
<accession>A0A5C4RYV3</accession>
<dbReference type="PANTHER" id="PTHR42915:SF1">
    <property type="entry name" value="PEPTIDOGLYCAN BETA-N-ACETYLMURAMIDASE NAMZ"/>
    <property type="match status" value="1"/>
</dbReference>
<evidence type="ECO:0000259" key="2">
    <source>
        <dbReference type="Pfam" id="PF20732"/>
    </source>
</evidence>
<dbReference type="PIRSF" id="PIRSF016719">
    <property type="entry name" value="UCP016719"/>
    <property type="match status" value="1"/>
</dbReference>
<dbReference type="InterPro" id="IPR048502">
    <property type="entry name" value="NamZ_N"/>
</dbReference>
<dbReference type="InterPro" id="IPR048503">
    <property type="entry name" value="NamZ_C"/>
</dbReference>
<dbReference type="RefSeq" id="WP_139626675.1">
    <property type="nucleotide sequence ID" value="NZ_VDCI01000006.1"/>
</dbReference>
<dbReference type="InterPro" id="IPR008302">
    <property type="entry name" value="NamZ"/>
</dbReference>
<protein>
    <submittedName>
        <fullName evidence="3">DUF1343 domain-containing protein</fullName>
    </submittedName>
</protein>
<sequence>MNVVNGLDRFLEGTDQLGKRNFALLANQTSVTASLRYSWEVLAEQGRRPVRIFSPEHGLYATEQDQAAVALQPETGLEIISLYGSSYDSLLPDPGLLEDIDLLIFDIQDVGSRYYTYVNTMAMMMERLSGSDIEVMVLDRPNPLGGIQVEGPMPDPAYRSFVGVFPVPVRHGLTAGELALLYREEMQLDLDLKVVTMQGWDRNMNFSATELPWVSPSPNMPTPETALVYPGMCLLEGTNLSEGRGTTMPFQQFGAPFIQPERVTRRLAEMALTGVTFRPTYFKPTFHKFKDDIAGGLFLHVTDPLALDAFATGVALTIAIHQEYPGDFHFLEGVYEFNDNWPAFDLLCGSGEIRKQILKGVPFDTIRASWLDDQEEFRTNKERYHLY</sequence>
<dbReference type="AlphaFoldDB" id="A0A5C4RYV3"/>
<proteinExistence type="predicted"/>